<dbReference type="Proteomes" id="UP000095463">
    <property type="component" value="Unassembled WGS sequence"/>
</dbReference>
<dbReference type="InterPro" id="IPR037401">
    <property type="entry name" value="SnoaL-like"/>
</dbReference>
<name>A0A1E5XU76_9HYPH</name>
<dbReference type="SUPFAM" id="SSF54427">
    <property type="entry name" value="NTF2-like"/>
    <property type="match status" value="1"/>
</dbReference>
<dbReference type="OrthoDB" id="582247at2"/>
<dbReference type="Gene3D" id="3.10.450.50">
    <property type="match status" value="1"/>
</dbReference>
<keyword evidence="3" id="KW-1185">Reference proteome</keyword>
<evidence type="ECO:0000313" key="3">
    <source>
        <dbReference type="Proteomes" id="UP000095463"/>
    </source>
</evidence>
<organism evidence="2 3">
    <name type="scientific">Devosia insulae DS-56</name>
    <dbReference type="NCBI Taxonomy" id="1116389"/>
    <lineage>
        <taxon>Bacteria</taxon>
        <taxon>Pseudomonadati</taxon>
        <taxon>Pseudomonadota</taxon>
        <taxon>Alphaproteobacteria</taxon>
        <taxon>Hyphomicrobiales</taxon>
        <taxon>Devosiaceae</taxon>
        <taxon>Devosia</taxon>
    </lineage>
</organism>
<dbReference type="EMBL" id="LAJE02000090">
    <property type="protein sequence ID" value="OEO32123.1"/>
    <property type="molecule type" value="Genomic_DNA"/>
</dbReference>
<reference evidence="2 3" key="1">
    <citation type="journal article" date="2015" name="Genome Announc.">
        <title>Genome Assemblies of Three Soil-Associated Devosia species: D. insulae, D. limi, and D. soli.</title>
        <authorList>
            <person name="Hassan Y.I."/>
            <person name="Lepp D."/>
            <person name="Zhou T."/>
        </authorList>
    </citation>
    <scope>NUCLEOTIDE SEQUENCE [LARGE SCALE GENOMIC DNA]</scope>
    <source>
        <strain evidence="2 3">DS-56</strain>
    </source>
</reference>
<evidence type="ECO:0000259" key="1">
    <source>
        <dbReference type="Pfam" id="PF13577"/>
    </source>
</evidence>
<comment type="caution">
    <text evidence="2">The sequence shown here is derived from an EMBL/GenBank/DDBJ whole genome shotgun (WGS) entry which is preliminary data.</text>
</comment>
<dbReference type="NCBIfam" id="TIGR02246">
    <property type="entry name" value="SgcJ/EcaC family oxidoreductase"/>
    <property type="match status" value="1"/>
</dbReference>
<gene>
    <name evidence="2" type="ORF">VW23_000890</name>
</gene>
<dbReference type="InterPro" id="IPR032710">
    <property type="entry name" value="NTF2-like_dom_sf"/>
</dbReference>
<proteinExistence type="predicted"/>
<dbReference type="AlphaFoldDB" id="A0A1E5XU76"/>
<feature type="domain" description="SnoaL-like" evidence="1">
    <location>
        <begin position="4"/>
        <end position="126"/>
    </location>
</feature>
<dbReference type="CDD" id="cd00531">
    <property type="entry name" value="NTF2_like"/>
    <property type="match status" value="1"/>
</dbReference>
<evidence type="ECO:0000313" key="2">
    <source>
        <dbReference type="EMBL" id="OEO32123.1"/>
    </source>
</evidence>
<protein>
    <recommendedName>
        <fullName evidence="1">SnoaL-like domain-containing protein</fullName>
    </recommendedName>
</protein>
<dbReference type="Pfam" id="PF13577">
    <property type="entry name" value="SnoaL_4"/>
    <property type="match status" value="1"/>
</dbReference>
<dbReference type="InterPro" id="IPR011944">
    <property type="entry name" value="Steroid_delta5-4_isomerase"/>
</dbReference>
<dbReference type="RefSeq" id="WP_069908716.1">
    <property type="nucleotide sequence ID" value="NZ_LAJE02000090.1"/>
</dbReference>
<sequence length="135" mass="14860">MNAQRTADIETIHNFVAAVEASQRNRSPDDFIALFSPDAVWVTGGGIRLTGRDEIDAFTRRVLTPALGDVHATYKVEHVLFVDDDVAAVNVRATPVHADGTRIEGELEGTKLYVLKRNAEGWKFASSHNGFIQPQ</sequence>
<accession>A0A1E5XU76</accession>